<feature type="domain" description="DUF418" evidence="2">
    <location>
        <begin position="244"/>
        <end position="402"/>
    </location>
</feature>
<evidence type="ECO:0000313" key="4">
    <source>
        <dbReference type="Proteomes" id="UP001526246"/>
    </source>
</evidence>
<evidence type="ECO:0000256" key="1">
    <source>
        <dbReference type="SAM" id="Phobius"/>
    </source>
</evidence>
<feature type="transmembrane region" description="Helical" evidence="1">
    <location>
        <begin position="262"/>
        <end position="280"/>
    </location>
</feature>
<organism evidence="3 4">
    <name type="scientific">Sphingomonas arvum</name>
    <dbReference type="NCBI Taxonomy" id="2992113"/>
    <lineage>
        <taxon>Bacteria</taxon>
        <taxon>Pseudomonadati</taxon>
        <taxon>Pseudomonadota</taxon>
        <taxon>Alphaproteobacteria</taxon>
        <taxon>Sphingomonadales</taxon>
        <taxon>Sphingomonadaceae</taxon>
        <taxon>Sphingomonas</taxon>
    </lineage>
</organism>
<feature type="transmembrane region" description="Helical" evidence="1">
    <location>
        <begin position="229"/>
        <end position="250"/>
    </location>
</feature>
<name>A0ABT3JGW1_9SPHN</name>
<keyword evidence="1" id="KW-0812">Transmembrane</keyword>
<reference evidence="3 4" key="1">
    <citation type="submission" date="2022-10" db="EMBL/GenBank/DDBJ databases">
        <title>Sphingomonas sp.</title>
        <authorList>
            <person name="Jin C."/>
        </authorList>
    </citation>
    <scope>NUCLEOTIDE SEQUENCE [LARGE SCALE GENOMIC DNA]</scope>
    <source>
        <strain evidence="3 4">BN140010</strain>
    </source>
</reference>
<dbReference type="Proteomes" id="UP001526246">
    <property type="component" value="Unassembled WGS sequence"/>
</dbReference>
<dbReference type="PANTHER" id="PTHR30590:SF2">
    <property type="entry name" value="INNER MEMBRANE PROTEIN"/>
    <property type="match status" value="1"/>
</dbReference>
<protein>
    <submittedName>
        <fullName evidence="3">DUF418 domain-containing protein</fullName>
    </submittedName>
</protein>
<proteinExistence type="predicted"/>
<dbReference type="Pfam" id="PF04235">
    <property type="entry name" value="DUF418"/>
    <property type="match status" value="1"/>
</dbReference>
<feature type="transmembrane region" description="Helical" evidence="1">
    <location>
        <begin position="366"/>
        <end position="385"/>
    </location>
</feature>
<comment type="caution">
    <text evidence="3">The sequence shown here is derived from an EMBL/GenBank/DDBJ whole genome shotgun (WGS) entry which is preliminary data.</text>
</comment>
<keyword evidence="1" id="KW-1133">Transmembrane helix</keyword>
<keyword evidence="1" id="KW-0472">Membrane</keyword>
<feature type="transmembrane region" description="Helical" evidence="1">
    <location>
        <begin position="112"/>
        <end position="134"/>
    </location>
</feature>
<dbReference type="RefSeq" id="WP_264883115.1">
    <property type="nucleotide sequence ID" value="NZ_JAPDOB010000002.1"/>
</dbReference>
<evidence type="ECO:0000259" key="2">
    <source>
        <dbReference type="Pfam" id="PF04235"/>
    </source>
</evidence>
<accession>A0ABT3JGW1</accession>
<evidence type="ECO:0000313" key="3">
    <source>
        <dbReference type="EMBL" id="MCW3798317.1"/>
    </source>
</evidence>
<feature type="transmembrane region" description="Helical" evidence="1">
    <location>
        <begin position="12"/>
        <end position="34"/>
    </location>
</feature>
<feature type="transmembrane region" description="Helical" evidence="1">
    <location>
        <begin position="338"/>
        <end position="360"/>
    </location>
</feature>
<keyword evidence="4" id="KW-1185">Reference proteome</keyword>
<dbReference type="InterPro" id="IPR007349">
    <property type="entry name" value="DUF418"/>
</dbReference>
<dbReference type="PANTHER" id="PTHR30590">
    <property type="entry name" value="INNER MEMBRANE PROTEIN"/>
    <property type="match status" value="1"/>
</dbReference>
<gene>
    <name evidence="3" type="ORF">OMW55_10935</name>
</gene>
<sequence>MASTTSERIFTLDVIRGVAVMGIFSVNVIAFAMFEGAYFNPGAYGGHTGADLFLWAANLVLVDGKMRSLFSMLFGASTLLVIERAEASSIPGAATHIRRMAVLLLFGLAHYYLVWFGDILVGYALVGLVAFLFRRRPAHQLFVLGCLFIVLNMVLFSLLVSHMIQLDHAAHATGATAEQVRGWNDFGRMFYPFPTDVAKDLALYRGSFGGRLHEMVTVRLTEPIRGTLFFGWETLGLMLLGMAAYKSGFLNGSWDDRSYRKVAGWCLGVGALAFSALAAADLASRFYVPTLFGGFLVATGPFRVAMAFGYAALIILLSRRMGPWSQRVAAAGRCAFSNYLGTSIVAAFVFYGWGLGLYGHVSRFEAWLLVPLVWLAMLLWSMPWLERFRYGPFEWAWRTLSRLQLQPMRKPLPT</sequence>
<feature type="transmembrane region" description="Helical" evidence="1">
    <location>
        <begin position="292"/>
        <end position="317"/>
    </location>
</feature>
<feature type="transmembrane region" description="Helical" evidence="1">
    <location>
        <begin position="141"/>
        <end position="164"/>
    </location>
</feature>
<dbReference type="EMBL" id="JAPDOB010000002">
    <property type="protein sequence ID" value="MCW3798317.1"/>
    <property type="molecule type" value="Genomic_DNA"/>
</dbReference>
<dbReference type="InterPro" id="IPR052529">
    <property type="entry name" value="Bact_Transport_Assoc"/>
</dbReference>